<reference evidence="2 3" key="1">
    <citation type="submission" date="2018-11" db="EMBL/GenBank/DDBJ databases">
        <title>Genomic analyses of the natural microbiome of Caenorhabditis elegans.</title>
        <authorList>
            <person name="Samuel B."/>
        </authorList>
    </citation>
    <scope>NUCLEOTIDE SEQUENCE [LARGE SCALE GENOMIC DNA]</scope>
    <source>
        <strain evidence="2 3">BIGb0473</strain>
    </source>
</reference>
<dbReference type="GO" id="GO:0016787">
    <property type="term" value="F:hydrolase activity"/>
    <property type="evidence" value="ECO:0007669"/>
    <property type="project" value="UniProtKB-KW"/>
</dbReference>
<dbReference type="InterPro" id="IPR022742">
    <property type="entry name" value="Hydrolase_4"/>
</dbReference>
<feature type="domain" description="Serine aminopeptidase S33" evidence="1">
    <location>
        <begin position="20"/>
        <end position="134"/>
    </location>
</feature>
<dbReference type="PANTHER" id="PTHR11614">
    <property type="entry name" value="PHOSPHOLIPASE-RELATED"/>
    <property type="match status" value="1"/>
</dbReference>
<evidence type="ECO:0000313" key="2">
    <source>
        <dbReference type="EMBL" id="ROQ52964.1"/>
    </source>
</evidence>
<keyword evidence="2" id="KW-0378">Hydrolase</keyword>
<feature type="domain" description="Serine aminopeptidase S33" evidence="1">
    <location>
        <begin position="142"/>
        <end position="232"/>
    </location>
</feature>
<dbReference type="Gene3D" id="3.40.50.1820">
    <property type="entry name" value="alpha/beta hydrolase"/>
    <property type="match status" value="1"/>
</dbReference>
<comment type="caution">
    <text evidence="2">The sequence shown here is derived from an EMBL/GenBank/DDBJ whole genome shotgun (WGS) entry which is preliminary data.</text>
</comment>
<gene>
    <name evidence="2" type="ORF">EDF85_0714</name>
</gene>
<dbReference type="EMBL" id="RJUR01000011">
    <property type="protein sequence ID" value="ROQ52964.1"/>
    <property type="molecule type" value="Genomic_DNA"/>
</dbReference>
<evidence type="ECO:0000313" key="3">
    <source>
        <dbReference type="Proteomes" id="UP000269115"/>
    </source>
</evidence>
<evidence type="ECO:0000259" key="1">
    <source>
        <dbReference type="Pfam" id="PF12146"/>
    </source>
</evidence>
<dbReference type="InterPro" id="IPR029058">
    <property type="entry name" value="AB_hydrolase_fold"/>
</dbReference>
<dbReference type="AlphaFoldDB" id="A0A9X8EN62"/>
<protein>
    <submittedName>
        <fullName evidence="2">Alpha-beta hydrolase superfamily lysophospholipase</fullName>
    </submittedName>
</protein>
<organism evidence="2 3">
    <name type="scientific">Pseudomonas putida</name>
    <name type="common">Arthrobacter siderocapsulatus</name>
    <dbReference type="NCBI Taxonomy" id="303"/>
    <lineage>
        <taxon>Bacteria</taxon>
        <taxon>Pseudomonadati</taxon>
        <taxon>Pseudomonadota</taxon>
        <taxon>Gammaproteobacteria</taxon>
        <taxon>Pseudomonadales</taxon>
        <taxon>Pseudomonadaceae</taxon>
        <taxon>Pseudomonas</taxon>
    </lineage>
</organism>
<dbReference type="InterPro" id="IPR051044">
    <property type="entry name" value="MAG_DAG_Lipase"/>
</dbReference>
<proteinExistence type="predicted"/>
<dbReference type="SUPFAM" id="SSF53474">
    <property type="entry name" value="alpha/beta-Hydrolases"/>
    <property type="match status" value="1"/>
</dbReference>
<accession>A0A9X8EN62</accession>
<sequence length="258" mass="27958">MPYHESANSRFYYRHWDCETPRAAVLLLHGFGEHSGHYHRFAAALVHAGYSVWALDHVGHGLTGGTPGHFDSVEQLVVHAQALAKRMYAHHANLPLIVCGHSLGGITAARLGLALQPAPAGLVLTGTPFEGLPELDPALELVMSRDPAYLDDLAHDPLRFDSGPAEANLWRAIDQQTDALRAGLAALQVPVLLINGEHDAFASPALARRWAQTMTQAVAIEIPGGYHDIPNDVGHRQVLAHIVEAIEHWLPEATARTA</sequence>
<dbReference type="Pfam" id="PF12146">
    <property type="entry name" value="Hydrolase_4"/>
    <property type="match status" value="2"/>
</dbReference>
<dbReference type="Proteomes" id="UP000269115">
    <property type="component" value="Unassembled WGS sequence"/>
</dbReference>
<name>A0A9X8EN62_PSEPU</name>
<dbReference type="RefSeq" id="WP_123752392.1">
    <property type="nucleotide sequence ID" value="NZ_RJUR01000011.1"/>
</dbReference>